<keyword evidence="2" id="KW-0813">Transport</keyword>
<dbReference type="EMBL" id="CP045810">
    <property type="protein sequence ID" value="QHN39795.1"/>
    <property type="molecule type" value="Genomic_DNA"/>
</dbReference>
<evidence type="ECO:0000259" key="9">
    <source>
        <dbReference type="PROSITE" id="PS50850"/>
    </source>
</evidence>
<dbReference type="SUPFAM" id="SSF103473">
    <property type="entry name" value="MFS general substrate transporter"/>
    <property type="match status" value="1"/>
</dbReference>
<accession>A0A857KX97</accession>
<dbReference type="PANTHER" id="PTHR23513">
    <property type="entry name" value="INTEGRAL MEMBRANE EFFLUX PROTEIN-RELATED"/>
    <property type="match status" value="1"/>
</dbReference>
<sequence length="437" mass="44765">MARLTSVPDRSILIDLSPLRESAPFRRIFTARLISLVGIGMLMVSVPIQMYDLTTSSAHVGGATAVTGISTFVGMLIGGALADKYDRRIMILIGRTGAMLAFAGLAANAFGVFGGDPLFTMVYVFAAADGLIGALSIAALMASLPTLLPKEKMVAVGALNSISVRIGTAVSPGIAGLVIYAVGVSWTYTAATVLSAITVLLLTGLPSMPPSPHAAPGGPHGEDSADGPSTQSIGVFLRTQRVVGGVMAVGVLSMLGAGVIALVPALADERFSGDERAIGFAYAAMAVGALLAAVTSGWLPGLRRPGLTLLGALVAVFCLHILFGLTSLLVVALVILVVGGYGDTVQEILRFSLIQHHTPGPILGRITGLWTAQEVGGITVGSLVAGVYGTIWSASDAIVYYGLTMLVLAVIAMTLLGSLRRVEALHSAPEPVDGTGH</sequence>
<evidence type="ECO:0000256" key="7">
    <source>
        <dbReference type="ARBA" id="ARBA00038075"/>
    </source>
</evidence>
<name>A0A857KX97_9ACTN</name>
<keyword evidence="5" id="KW-1133">Transmembrane helix</keyword>
<proteinExistence type="inferred from homology"/>
<dbReference type="Gene3D" id="1.20.1250.20">
    <property type="entry name" value="MFS general substrate transporter like domains"/>
    <property type="match status" value="1"/>
</dbReference>
<keyword evidence="3" id="KW-1003">Cell membrane</keyword>
<keyword evidence="4" id="KW-0812">Transmembrane</keyword>
<evidence type="ECO:0000256" key="2">
    <source>
        <dbReference type="ARBA" id="ARBA00022448"/>
    </source>
</evidence>
<gene>
    <name evidence="10" type="primary">entS</name>
    <name evidence="10" type="ORF">GII30_12020</name>
</gene>
<evidence type="ECO:0000256" key="6">
    <source>
        <dbReference type="ARBA" id="ARBA00023136"/>
    </source>
</evidence>
<dbReference type="CDD" id="cd06173">
    <property type="entry name" value="MFS_MefA_like"/>
    <property type="match status" value="1"/>
</dbReference>
<evidence type="ECO:0000256" key="4">
    <source>
        <dbReference type="ARBA" id="ARBA00022692"/>
    </source>
</evidence>
<evidence type="ECO:0000256" key="8">
    <source>
        <dbReference type="ARBA" id="ARBA00040914"/>
    </source>
</evidence>
<evidence type="ECO:0000313" key="10">
    <source>
        <dbReference type="EMBL" id="QHN39795.1"/>
    </source>
</evidence>
<dbReference type="NCBIfam" id="NF007792">
    <property type="entry name" value="PRK10489.1"/>
    <property type="match status" value="1"/>
</dbReference>
<comment type="similarity">
    <text evidence="7">Belongs to the major facilitator superfamily. Drug:H(+) antiporter-3 (DHA3) (TC 2.A.1.21) family.</text>
</comment>
<dbReference type="Pfam" id="PF07690">
    <property type="entry name" value="MFS_1"/>
    <property type="match status" value="1"/>
</dbReference>
<dbReference type="GO" id="GO:0005886">
    <property type="term" value="C:plasma membrane"/>
    <property type="evidence" value="ECO:0007669"/>
    <property type="project" value="UniProtKB-SubCell"/>
</dbReference>
<dbReference type="InterPro" id="IPR020846">
    <property type="entry name" value="MFS_dom"/>
</dbReference>
<evidence type="ECO:0000256" key="5">
    <source>
        <dbReference type="ARBA" id="ARBA00022989"/>
    </source>
</evidence>
<keyword evidence="6" id="KW-0472">Membrane</keyword>
<dbReference type="PROSITE" id="PS50850">
    <property type="entry name" value="MFS"/>
    <property type="match status" value="1"/>
</dbReference>
<reference evidence="10" key="1">
    <citation type="journal article" date="2021" name="Nat. Microbiol.">
        <title>Cocultivation of an ultrasmall environmental parasitic bacterium with lytic ability against bacteria associated with wastewater foams.</title>
        <authorList>
            <person name="Batinovic S."/>
            <person name="Rose J.J.A."/>
            <person name="Ratcliffe J."/>
            <person name="Seviour R.J."/>
            <person name="Petrovski S."/>
        </authorList>
    </citation>
    <scope>NUCLEOTIDE SEQUENCE</scope>
    <source>
        <strain evidence="10">CON44</strain>
    </source>
</reference>
<protein>
    <recommendedName>
        <fullName evidence="8">Multidrug efflux pump Tap</fullName>
    </recommendedName>
</protein>
<comment type="subcellular location">
    <subcellularLocation>
        <location evidence="1">Cell inner membrane</location>
        <topology evidence="1">Multi-pass membrane protein</topology>
    </subcellularLocation>
</comment>
<evidence type="ECO:0000256" key="3">
    <source>
        <dbReference type="ARBA" id="ARBA00022475"/>
    </source>
</evidence>
<feature type="domain" description="Major facilitator superfamily (MFS) profile" evidence="9">
    <location>
        <begin position="24"/>
        <end position="420"/>
    </location>
</feature>
<dbReference type="InterPro" id="IPR036259">
    <property type="entry name" value="MFS_trans_sf"/>
</dbReference>
<dbReference type="PANTHER" id="PTHR23513:SF9">
    <property type="entry name" value="ENTEROBACTIN EXPORTER ENTS"/>
    <property type="match status" value="1"/>
</dbReference>
<evidence type="ECO:0000256" key="1">
    <source>
        <dbReference type="ARBA" id="ARBA00004429"/>
    </source>
</evidence>
<dbReference type="AlphaFoldDB" id="A0A857KX97"/>
<dbReference type="InterPro" id="IPR011701">
    <property type="entry name" value="MFS"/>
</dbReference>
<dbReference type="GO" id="GO:0022857">
    <property type="term" value="F:transmembrane transporter activity"/>
    <property type="evidence" value="ECO:0007669"/>
    <property type="project" value="InterPro"/>
</dbReference>
<organism evidence="10">
    <name type="scientific">Gordonia amarae</name>
    <dbReference type="NCBI Taxonomy" id="36821"/>
    <lineage>
        <taxon>Bacteria</taxon>
        <taxon>Bacillati</taxon>
        <taxon>Actinomycetota</taxon>
        <taxon>Actinomycetes</taxon>
        <taxon>Mycobacteriales</taxon>
        <taxon>Gordoniaceae</taxon>
        <taxon>Gordonia</taxon>
    </lineage>
</organism>